<organism evidence="1 2">
    <name type="scientific">Sumerlaea chitinivorans</name>
    <dbReference type="NCBI Taxonomy" id="2250252"/>
    <lineage>
        <taxon>Bacteria</taxon>
        <taxon>Candidatus Sumerlaeota</taxon>
        <taxon>Candidatus Sumerlaeia</taxon>
        <taxon>Candidatus Sumerlaeales</taxon>
        <taxon>Candidatus Sumerlaeaceae</taxon>
        <taxon>Candidatus Sumerlaea</taxon>
    </lineage>
</organism>
<sequence length="37" mass="4037">MRYPPLVPSSAFAPPAQTLPICIGHCRWCTLLAGDRP</sequence>
<protein>
    <submittedName>
        <fullName evidence="1">Uncharacterized protein</fullName>
    </submittedName>
</protein>
<dbReference type="EMBL" id="CP030759">
    <property type="protein sequence ID" value="AXA35004.1"/>
    <property type="molecule type" value="Genomic_DNA"/>
</dbReference>
<dbReference type="KEGG" id="schv:BRCON_0227"/>
<accession>A0A2Z4Y1V1</accession>
<name>A0A2Z4Y1V1_SUMC1</name>
<proteinExistence type="predicted"/>
<reference evidence="1 2" key="1">
    <citation type="submission" date="2018-05" db="EMBL/GenBank/DDBJ databases">
        <title>A metagenomic window into the 2 km-deep terrestrial subsurface aquifer revealed taxonomically and functionally diverse microbial community comprising novel uncultured bacterial lineages.</title>
        <authorList>
            <person name="Kadnikov V.V."/>
            <person name="Mardanov A.V."/>
            <person name="Beletsky A.V."/>
            <person name="Banks D."/>
            <person name="Pimenov N.V."/>
            <person name="Frank Y.A."/>
            <person name="Karnachuk O.V."/>
            <person name="Ravin N.V."/>
        </authorList>
    </citation>
    <scope>NUCLEOTIDE SEQUENCE [LARGE SCALE GENOMIC DNA]</scope>
    <source>
        <strain evidence="1">BY</strain>
    </source>
</reference>
<dbReference type="AlphaFoldDB" id="A0A2Z4Y1V1"/>
<dbReference type="Proteomes" id="UP000262583">
    <property type="component" value="Chromosome"/>
</dbReference>
<evidence type="ECO:0000313" key="1">
    <source>
        <dbReference type="EMBL" id="AXA35004.1"/>
    </source>
</evidence>
<gene>
    <name evidence="1" type="ORF">BRCON_0227</name>
</gene>
<evidence type="ECO:0000313" key="2">
    <source>
        <dbReference type="Proteomes" id="UP000262583"/>
    </source>
</evidence>